<dbReference type="InterPro" id="IPR001356">
    <property type="entry name" value="HD"/>
</dbReference>
<dbReference type="InterPro" id="IPR050394">
    <property type="entry name" value="Homeobox_NK-like"/>
</dbReference>
<dbReference type="CDD" id="cd00086">
    <property type="entry name" value="homeodomain"/>
    <property type="match status" value="1"/>
</dbReference>
<sequence length="372" mass="39221">MSGPGFTEAADLLPELNGADLAMSLSPKHQPHTTPFSVTDILSPIEESYRKLELCAPGSPYRGSGGSSAGSSAGGGGPTTAPSPHTPQGYMHAMPPQYYNGASAAADLPPYSNSAAAAAAASWYPATPNDPRFANGAGYAGDGYRCFGGEKISYLSRLMGSTASASMNMGNMSALSTCSVADTKPMQFPLTQRRKRRVLFTQAQVYELERRFKQQKYLSAPEREHLASLIHLTPTQVKIWFQNHRYKCKRQAKEKAMAEQNAQNQAQSSPRRVAVPVLVKDGKPCGGGSNENGGGGSSGGGGGSSRGQSGAASAGSHCAGHSPHPQHQQHHQQASILSNMAAAAAAAAYPRQNLQHPHQQCSSYLPLQGRAW</sequence>
<dbReference type="SMART" id="SM00389">
    <property type="entry name" value="HOX"/>
    <property type="match status" value="1"/>
</dbReference>
<feature type="region of interest" description="Disordered" evidence="13">
    <location>
        <begin position="252"/>
        <end position="336"/>
    </location>
</feature>
<keyword evidence="6 11" id="KW-0371">Homeobox</keyword>
<evidence type="ECO:0000256" key="11">
    <source>
        <dbReference type="PROSITE-ProRule" id="PRU00108"/>
    </source>
</evidence>
<reference evidence="15 16" key="1">
    <citation type="journal article" date="2017" name="Gigascience">
        <title>Genome sequence of the small brown planthopper, Laodelphax striatellus.</title>
        <authorList>
            <person name="Zhu J."/>
            <person name="Jiang F."/>
            <person name="Wang X."/>
            <person name="Yang P."/>
            <person name="Bao Y."/>
            <person name="Zhao W."/>
            <person name="Wang W."/>
            <person name="Lu H."/>
            <person name="Wang Q."/>
            <person name="Cui N."/>
            <person name="Li J."/>
            <person name="Chen X."/>
            <person name="Luo L."/>
            <person name="Yu J."/>
            <person name="Kang L."/>
            <person name="Cui F."/>
        </authorList>
    </citation>
    <scope>NUCLEOTIDE SEQUENCE [LARGE SCALE GENOMIC DNA]</scope>
    <source>
        <strain evidence="15">Lst14</strain>
    </source>
</reference>
<dbReference type="SMR" id="A0A482WT76"/>
<dbReference type="GO" id="GO:0030154">
    <property type="term" value="P:cell differentiation"/>
    <property type="evidence" value="ECO:0007669"/>
    <property type="project" value="TreeGrafter"/>
</dbReference>
<evidence type="ECO:0000256" key="8">
    <source>
        <dbReference type="ARBA" id="ARBA00023242"/>
    </source>
</evidence>
<evidence type="ECO:0000256" key="3">
    <source>
        <dbReference type="ARBA" id="ARBA00022473"/>
    </source>
</evidence>
<feature type="compositionally biased region" description="Low complexity" evidence="13">
    <location>
        <begin position="260"/>
        <end position="269"/>
    </location>
</feature>
<dbReference type="PANTHER" id="PTHR24340">
    <property type="entry name" value="HOMEOBOX PROTEIN NKX"/>
    <property type="match status" value="1"/>
</dbReference>
<name>A0A482WT76_LAOST</name>
<evidence type="ECO:0000256" key="13">
    <source>
        <dbReference type="SAM" id="MobiDB-lite"/>
    </source>
</evidence>
<dbReference type="Gene3D" id="1.10.10.60">
    <property type="entry name" value="Homeodomain-like"/>
    <property type="match status" value="1"/>
</dbReference>
<evidence type="ECO:0000313" key="15">
    <source>
        <dbReference type="EMBL" id="RZF36371.1"/>
    </source>
</evidence>
<keyword evidence="7" id="KW-0804">Transcription</keyword>
<organism evidence="15 16">
    <name type="scientific">Laodelphax striatellus</name>
    <name type="common">Small brown planthopper</name>
    <name type="synonym">Delphax striatella</name>
    <dbReference type="NCBI Taxonomy" id="195883"/>
    <lineage>
        <taxon>Eukaryota</taxon>
        <taxon>Metazoa</taxon>
        <taxon>Ecdysozoa</taxon>
        <taxon>Arthropoda</taxon>
        <taxon>Hexapoda</taxon>
        <taxon>Insecta</taxon>
        <taxon>Pterygota</taxon>
        <taxon>Neoptera</taxon>
        <taxon>Paraneoptera</taxon>
        <taxon>Hemiptera</taxon>
        <taxon>Auchenorrhyncha</taxon>
        <taxon>Fulgoroidea</taxon>
        <taxon>Delphacidae</taxon>
        <taxon>Criomorphinae</taxon>
        <taxon>Laodelphax</taxon>
    </lineage>
</organism>
<dbReference type="OrthoDB" id="3137333at2759"/>
<dbReference type="FunCoup" id="A0A482WT76">
    <property type="interactions" value="126"/>
</dbReference>
<evidence type="ECO:0000256" key="6">
    <source>
        <dbReference type="ARBA" id="ARBA00023155"/>
    </source>
</evidence>
<dbReference type="InParanoid" id="A0A482WT76"/>
<feature type="region of interest" description="Disordered" evidence="13">
    <location>
        <begin position="60"/>
        <end position="94"/>
    </location>
</feature>
<dbReference type="SUPFAM" id="SSF46689">
    <property type="entry name" value="Homeodomain-like"/>
    <property type="match status" value="1"/>
</dbReference>
<dbReference type="InterPro" id="IPR017970">
    <property type="entry name" value="Homeobox_CS"/>
</dbReference>
<evidence type="ECO:0000313" key="16">
    <source>
        <dbReference type="Proteomes" id="UP000291343"/>
    </source>
</evidence>
<dbReference type="FunFam" id="1.10.10.60:FF:000296">
    <property type="entry name" value="Scarecrow, isoform A"/>
    <property type="match status" value="1"/>
</dbReference>
<gene>
    <name evidence="15" type="ORF">LSTR_LSTR002967</name>
</gene>
<evidence type="ECO:0000256" key="7">
    <source>
        <dbReference type="ARBA" id="ARBA00023163"/>
    </source>
</evidence>
<evidence type="ECO:0000256" key="5">
    <source>
        <dbReference type="ARBA" id="ARBA00023125"/>
    </source>
</evidence>
<dbReference type="Proteomes" id="UP000291343">
    <property type="component" value="Unassembled WGS sequence"/>
</dbReference>
<evidence type="ECO:0000256" key="9">
    <source>
        <dbReference type="ARBA" id="ARBA00057950"/>
    </source>
</evidence>
<comment type="similarity">
    <text evidence="2">Belongs to the NK-2 homeobox family.</text>
</comment>
<feature type="compositionally biased region" description="Gly residues" evidence="13">
    <location>
        <begin position="284"/>
        <end position="305"/>
    </location>
</feature>
<keyword evidence="8 11" id="KW-0539">Nucleus</keyword>
<keyword evidence="16" id="KW-1185">Reference proteome</keyword>
<comment type="subcellular location">
    <subcellularLocation>
        <location evidence="1 11 12">Nucleus</location>
    </subcellularLocation>
</comment>
<accession>A0A482WT76</accession>
<feature type="compositionally biased region" description="Gly residues" evidence="13">
    <location>
        <begin position="63"/>
        <end position="78"/>
    </location>
</feature>
<evidence type="ECO:0000256" key="4">
    <source>
        <dbReference type="ARBA" id="ARBA00023015"/>
    </source>
</evidence>
<keyword evidence="3" id="KW-0217">Developmental protein</keyword>
<keyword evidence="5 11" id="KW-0238">DNA-binding</keyword>
<dbReference type="Pfam" id="PF00046">
    <property type="entry name" value="Homeodomain"/>
    <property type="match status" value="1"/>
</dbReference>
<dbReference type="GO" id="GO:0000981">
    <property type="term" value="F:DNA-binding transcription factor activity, RNA polymerase II-specific"/>
    <property type="evidence" value="ECO:0007669"/>
    <property type="project" value="InterPro"/>
</dbReference>
<dbReference type="InterPro" id="IPR009057">
    <property type="entry name" value="Homeodomain-like_sf"/>
</dbReference>
<feature type="domain" description="Homeobox" evidence="14">
    <location>
        <begin position="191"/>
        <end position="251"/>
    </location>
</feature>
<dbReference type="PROSITE" id="PS50071">
    <property type="entry name" value="HOMEOBOX_2"/>
    <property type="match status" value="1"/>
</dbReference>
<evidence type="ECO:0000256" key="10">
    <source>
        <dbReference type="ARBA" id="ARBA00068167"/>
    </source>
</evidence>
<feature type="DNA-binding region" description="Homeobox" evidence="11">
    <location>
        <begin position="193"/>
        <end position="252"/>
    </location>
</feature>
<dbReference type="PANTHER" id="PTHR24340:SF41">
    <property type="entry name" value="MUSCLE-SPECIFIC HOMEOBOX PROTEIN TINMAN-RELATED"/>
    <property type="match status" value="1"/>
</dbReference>
<dbReference type="GO" id="GO:0005634">
    <property type="term" value="C:nucleus"/>
    <property type="evidence" value="ECO:0007669"/>
    <property type="project" value="UniProtKB-SubCell"/>
</dbReference>
<dbReference type="PROSITE" id="PS00027">
    <property type="entry name" value="HOMEOBOX_1"/>
    <property type="match status" value="1"/>
</dbReference>
<dbReference type="AlphaFoldDB" id="A0A482WT76"/>
<dbReference type="InterPro" id="IPR020479">
    <property type="entry name" value="HD_metazoa"/>
</dbReference>
<evidence type="ECO:0000256" key="2">
    <source>
        <dbReference type="ARBA" id="ARBA00005661"/>
    </source>
</evidence>
<dbReference type="STRING" id="195883.A0A482WT76"/>
<comment type="function">
    <text evidence="9">Probable transcriptional regulator that is required in neural development for the normal formation of sublateral cholinergic motor neuron processes. Plays a role in regulating the expression of acetylcholine transporter protein unc-17 in the sublateral processes. In particular, it is required in sublateral motor neurons for a left-right turning behavior that occurs during the lethargus phase of the normal sleep process called 'flipping'. During 'flipping' animals rotate 180 degrees about their longitudinal axis.</text>
</comment>
<proteinExistence type="inferred from homology"/>
<protein>
    <recommendedName>
        <fullName evidence="10">Homeobox protein ceh-24</fullName>
    </recommendedName>
</protein>
<comment type="caution">
    <text evidence="15">The sequence shown here is derived from an EMBL/GenBank/DDBJ whole genome shotgun (WGS) entry which is preliminary data.</text>
</comment>
<dbReference type="EMBL" id="QKKF02026461">
    <property type="protein sequence ID" value="RZF36371.1"/>
    <property type="molecule type" value="Genomic_DNA"/>
</dbReference>
<evidence type="ECO:0000259" key="14">
    <source>
        <dbReference type="PROSITE" id="PS50071"/>
    </source>
</evidence>
<evidence type="ECO:0000256" key="1">
    <source>
        <dbReference type="ARBA" id="ARBA00004123"/>
    </source>
</evidence>
<keyword evidence="4" id="KW-0805">Transcription regulation</keyword>
<evidence type="ECO:0000256" key="12">
    <source>
        <dbReference type="RuleBase" id="RU000682"/>
    </source>
</evidence>
<feature type="compositionally biased region" description="Low complexity" evidence="13">
    <location>
        <begin position="306"/>
        <end position="326"/>
    </location>
</feature>
<dbReference type="GO" id="GO:0000978">
    <property type="term" value="F:RNA polymerase II cis-regulatory region sequence-specific DNA binding"/>
    <property type="evidence" value="ECO:0007669"/>
    <property type="project" value="TreeGrafter"/>
</dbReference>
<dbReference type="PRINTS" id="PR00024">
    <property type="entry name" value="HOMEOBOX"/>
</dbReference>